<name>A0ACC3MJE1_9PEZI</name>
<reference evidence="1" key="1">
    <citation type="submission" date="2023-07" db="EMBL/GenBank/DDBJ databases">
        <title>Black Yeasts Isolated from many extreme environments.</title>
        <authorList>
            <person name="Coleine C."/>
            <person name="Stajich J.E."/>
            <person name="Selbmann L."/>
        </authorList>
    </citation>
    <scope>NUCLEOTIDE SEQUENCE</scope>
    <source>
        <strain evidence="1">CCFEE 5714</strain>
    </source>
</reference>
<keyword evidence="2" id="KW-1185">Reference proteome</keyword>
<dbReference type="EMBL" id="JAUTXU010000249">
    <property type="protein sequence ID" value="KAK3695997.1"/>
    <property type="molecule type" value="Genomic_DNA"/>
</dbReference>
<sequence>MGYETRLFINNEYVESKSGETFSVLNPSDESTVVEGVHSAGEEDVDAAVDAAAKAYKSWRTFSGAQRAKCMMKMADLIEKDMEKFAKFETMCMGQPISIAMKFMSSVPAYWRYYAGFCDKIQGESFPEDGDKRVKMTQYMPYGICAGIGKAAWNGTQVTAVKKIAPAVAAGNTFVFKASEKSPLGAIALGEYIKEAGFPPGVINIVSGAGKTGGLLSAHMEIRKISFTGSIASGRKVQDAATKSNLKDVTLELGGKSPAIIFNDADLDNTLAMNSQGFLNNTGQICAACSRALVQEKIAPEFLKGLKGKFEELSNVMGDTLDPKTMLGPLADKAQFERVMEFLESGKSSGAEVLTGGTRKGEKGHFIEPTIYLNPDNKSRIYTDEIFGPVLSIKTFKTEEEAIEMANNTSYGLAASIYTSDVTRAMRVSALLEAGTVTINAPYGGTLNAPFGGMKQSGVGRESGRYGLMEWLQSKAVVFNMAVPSKD</sequence>
<dbReference type="Proteomes" id="UP001281147">
    <property type="component" value="Unassembled WGS sequence"/>
</dbReference>
<comment type="caution">
    <text evidence="1">The sequence shown here is derived from an EMBL/GenBank/DDBJ whole genome shotgun (WGS) entry which is preliminary data.</text>
</comment>
<evidence type="ECO:0000313" key="1">
    <source>
        <dbReference type="EMBL" id="KAK3695997.1"/>
    </source>
</evidence>
<accession>A0ACC3MJE1</accession>
<evidence type="ECO:0000313" key="2">
    <source>
        <dbReference type="Proteomes" id="UP001281147"/>
    </source>
</evidence>
<proteinExistence type="predicted"/>
<gene>
    <name evidence="1" type="ORF">LTR37_018215</name>
</gene>
<protein>
    <submittedName>
        <fullName evidence="1">Uncharacterized protein</fullName>
    </submittedName>
</protein>
<organism evidence="1 2">
    <name type="scientific">Vermiconidia calcicola</name>
    <dbReference type="NCBI Taxonomy" id="1690605"/>
    <lineage>
        <taxon>Eukaryota</taxon>
        <taxon>Fungi</taxon>
        <taxon>Dikarya</taxon>
        <taxon>Ascomycota</taxon>
        <taxon>Pezizomycotina</taxon>
        <taxon>Dothideomycetes</taxon>
        <taxon>Dothideomycetidae</taxon>
        <taxon>Mycosphaerellales</taxon>
        <taxon>Extremaceae</taxon>
        <taxon>Vermiconidia</taxon>
    </lineage>
</organism>